<gene>
    <name evidence="2" type="ORF">Bca52824_035256</name>
</gene>
<protein>
    <submittedName>
        <fullName evidence="2">Uncharacterized protein</fullName>
    </submittedName>
</protein>
<evidence type="ECO:0000313" key="2">
    <source>
        <dbReference type="EMBL" id="KAG2298784.1"/>
    </source>
</evidence>
<dbReference type="EMBL" id="JAAMPC010000008">
    <property type="protein sequence ID" value="KAG2298784.1"/>
    <property type="molecule type" value="Genomic_DNA"/>
</dbReference>
<proteinExistence type="predicted"/>
<reference evidence="2 3" key="1">
    <citation type="submission" date="2020-02" db="EMBL/GenBank/DDBJ databases">
        <authorList>
            <person name="Ma Q."/>
            <person name="Huang Y."/>
            <person name="Song X."/>
            <person name="Pei D."/>
        </authorList>
    </citation>
    <scope>NUCLEOTIDE SEQUENCE [LARGE SCALE GENOMIC DNA]</scope>
    <source>
        <strain evidence="2">Sxm20200214</strain>
        <tissue evidence="2">Leaf</tissue>
    </source>
</reference>
<sequence length="163" mass="18647">MTTVRKLRKGGSKKATAAPTSAKWDRWSRGPSKKLQLSDSPMADDGSPQASLYYFTEDSWDRFTEWSMNPTALRIGPSVFNLTLAENSLCWKIAWKRDRVAFMNSMFCLQIDNEYQKCKADKRGYIVPNLLLAYGEESFHLMGGLIKSGVDVDRLYFPLVCKW</sequence>
<evidence type="ECO:0000313" key="3">
    <source>
        <dbReference type="Proteomes" id="UP000886595"/>
    </source>
</evidence>
<organism evidence="2 3">
    <name type="scientific">Brassica carinata</name>
    <name type="common">Ethiopian mustard</name>
    <name type="synonym">Abyssinian cabbage</name>
    <dbReference type="NCBI Taxonomy" id="52824"/>
    <lineage>
        <taxon>Eukaryota</taxon>
        <taxon>Viridiplantae</taxon>
        <taxon>Streptophyta</taxon>
        <taxon>Embryophyta</taxon>
        <taxon>Tracheophyta</taxon>
        <taxon>Spermatophyta</taxon>
        <taxon>Magnoliopsida</taxon>
        <taxon>eudicotyledons</taxon>
        <taxon>Gunneridae</taxon>
        <taxon>Pentapetalae</taxon>
        <taxon>rosids</taxon>
        <taxon>malvids</taxon>
        <taxon>Brassicales</taxon>
        <taxon>Brassicaceae</taxon>
        <taxon>Brassiceae</taxon>
        <taxon>Brassica</taxon>
    </lineage>
</organism>
<name>A0A8X7V1J6_BRACI</name>
<feature type="compositionally biased region" description="Basic residues" evidence="1">
    <location>
        <begin position="1"/>
        <end position="12"/>
    </location>
</feature>
<dbReference type="OrthoDB" id="1100833at2759"/>
<feature type="compositionally biased region" description="Low complexity" evidence="1">
    <location>
        <begin position="13"/>
        <end position="22"/>
    </location>
</feature>
<keyword evidence="3" id="KW-1185">Reference proteome</keyword>
<feature type="region of interest" description="Disordered" evidence="1">
    <location>
        <begin position="1"/>
        <end position="45"/>
    </location>
</feature>
<dbReference type="AlphaFoldDB" id="A0A8X7V1J6"/>
<accession>A0A8X7V1J6</accession>
<evidence type="ECO:0000256" key="1">
    <source>
        <dbReference type="SAM" id="MobiDB-lite"/>
    </source>
</evidence>
<dbReference type="Proteomes" id="UP000886595">
    <property type="component" value="Unassembled WGS sequence"/>
</dbReference>
<comment type="caution">
    <text evidence="2">The sequence shown here is derived from an EMBL/GenBank/DDBJ whole genome shotgun (WGS) entry which is preliminary data.</text>
</comment>